<keyword evidence="2" id="KW-0808">Transferase</keyword>
<protein>
    <submittedName>
        <fullName evidence="2">Aspartate/glutamate/uridylate kinase</fullName>
    </submittedName>
</protein>
<dbReference type="STRING" id="349307.Mthe_0839"/>
<reference evidence="2 3" key="1">
    <citation type="submission" date="2006-10" db="EMBL/GenBank/DDBJ databases">
        <title>Complete sequence of Methanosaeta thermophila PT.</title>
        <authorList>
            <consortium name="US DOE Joint Genome Institute"/>
            <person name="Copeland A."/>
            <person name="Lucas S."/>
            <person name="Lapidus A."/>
            <person name="Barry K."/>
            <person name="Detter J.C."/>
            <person name="Glavina del Rio T."/>
            <person name="Hammon N."/>
            <person name="Israni S."/>
            <person name="Pitluck S."/>
            <person name="Chain P."/>
            <person name="Malfatti S."/>
            <person name="Shin M."/>
            <person name="Vergez L."/>
            <person name="Schmutz J."/>
            <person name="Larimer F."/>
            <person name="Land M."/>
            <person name="Hauser L."/>
            <person name="Kyrpides N."/>
            <person name="Kim E."/>
            <person name="Smith K.S."/>
            <person name="Ingram-Smith C."/>
            <person name="Richardson P."/>
        </authorList>
    </citation>
    <scope>NUCLEOTIDE SEQUENCE [LARGE SCALE GENOMIC DNA]</scope>
    <source>
        <strain evidence="3">DSM 6194 / JCM 14653 / NBRC 101360 / PT</strain>
    </source>
</reference>
<proteinExistence type="predicted"/>
<dbReference type="InterPro" id="IPR036393">
    <property type="entry name" value="AceGlu_kinase-like_sf"/>
</dbReference>
<dbReference type="Gene3D" id="3.40.1160.10">
    <property type="entry name" value="Acetylglutamate kinase-like"/>
    <property type="match status" value="1"/>
</dbReference>
<dbReference type="GO" id="GO:0016301">
    <property type="term" value="F:kinase activity"/>
    <property type="evidence" value="ECO:0007669"/>
    <property type="project" value="UniProtKB-KW"/>
</dbReference>
<dbReference type="HOGENOM" id="CLU_089197_0_0_2"/>
<evidence type="ECO:0000313" key="2">
    <source>
        <dbReference type="EMBL" id="ABK14628.1"/>
    </source>
</evidence>
<dbReference type="CDD" id="cd04240">
    <property type="entry name" value="AAK_UC"/>
    <property type="match status" value="1"/>
</dbReference>
<dbReference type="InterPro" id="IPR011375">
    <property type="entry name" value="MfnE"/>
</dbReference>
<dbReference type="KEGG" id="mtp:Mthe_0839"/>
<keyword evidence="3" id="KW-1185">Reference proteome</keyword>
<dbReference type="InterPro" id="IPR001048">
    <property type="entry name" value="Asp/Glu/Uridylate_kinase"/>
</dbReference>
<dbReference type="EMBL" id="CP000477">
    <property type="protein sequence ID" value="ABK14628.1"/>
    <property type="molecule type" value="Genomic_DNA"/>
</dbReference>
<dbReference type="PIRSF" id="PIRSF004857">
    <property type="entry name" value="Kin_aa_kin"/>
    <property type="match status" value="1"/>
</dbReference>
<keyword evidence="2" id="KW-0418">Kinase</keyword>
<gene>
    <name evidence="2" type="ordered locus">Mthe_0839</name>
</gene>
<organism evidence="2 3">
    <name type="scientific">Methanothrix thermoacetophila (strain DSM 6194 / JCM 14653 / NBRC 101360 / PT)</name>
    <name type="common">Methanosaeta thermophila</name>
    <dbReference type="NCBI Taxonomy" id="349307"/>
    <lineage>
        <taxon>Archaea</taxon>
        <taxon>Methanobacteriati</taxon>
        <taxon>Methanobacteriota</taxon>
        <taxon>Stenosarchaea group</taxon>
        <taxon>Methanomicrobia</taxon>
        <taxon>Methanotrichales</taxon>
        <taxon>Methanotrichaceae</taxon>
        <taxon>Methanothrix</taxon>
    </lineage>
</organism>
<dbReference type="Proteomes" id="UP000000674">
    <property type="component" value="Chromosome"/>
</dbReference>
<feature type="domain" description="Aspartate/glutamate/uridylate kinase" evidence="1">
    <location>
        <begin position="4"/>
        <end position="158"/>
    </location>
</feature>
<dbReference type="AlphaFoldDB" id="A0B7F4"/>
<sequence length="206" mass="22570">MRFYVVKIGGSLIGCAKDIVRRLFLLSENGYGFLLVPGGGPMADLVRSLYKSGLVSDEAAHWMAVLAMEEYAYLLADGTGAELVDDPCPSQDIRILRPYRYLLKNDSGLEHSWDYTSDAIAALVACRLGSDMIKVTDVDGVMISGRLVSEIRASELMGLRSCIDQGSLRIIGSCGSRCFVLNGSIPERLIAMMEELPERCHGTVIW</sequence>
<accession>A0B7F4</accession>
<dbReference type="Pfam" id="PF00696">
    <property type="entry name" value="AA_kinase"/>
    <property type="match status" value="1"/>
</dbReference>
<dbReference type="SUPFAM" id="SSF53633">
    <property type="entry name" value="Carbamate kinase-like"/>
    <property type="match status" value="1"/>
</dbReference>
<evidence type="ECO:0000259" key="1">
    <source>
        <dbReference type="Pfam" id="PF00696"/>
    </source>
</evidence>
<name>A0B7F4_METTP</name>
<evidence type="ECO:0000313" key="3">
    <source>
        <dbReference type="Proteomes" id="UP000000674"/>
    </source>
</evidence>